<dbReference type="AlphaFoldDB" id="A0AAI8FQF5"/>
<keyword evidence="4 8" id="KW-0732">Signal</keyword>
<sequence>MKKTLASLAILGTLASSPWANAANCQSPVGTWLNELGSTMTINSYTSGNGAISGTYKSPSGTAGQAFPLAGWFYAASSSSPGLDQVTLFTFSVNWNTPQAQYNSITTWSGICRMTGGVPTIQALWYYSNAFAQYPWKHVNVGQDVFQPTGTQ</sequence>
<keyword evidence="10" id="KW-1185">Reference proteome</keyword>
<dbReference type="GeneID" id="60552355"/>
<dbReference type="EMBL" id="CP008727">
    <property type="protein sequence ID" value="AIO69631.1"/>
    <property type="molecule type" value="Genomic_DNA"/>
</dbReference>
<comment type="similarity">
    <text evidence="2">Belongs to the avidin/streptavidin family.</text>
</comment>
<evidence type="ECO:0000256" key="5">
    <source>
        <dbReference type="ARBA" id="ARBA00023157"/>
    </source>
</evidence>
<dbReference type="InterPro" id="IPR005468">
    <property type="entry name" value="Avidin/str"/>
</dbReference>
<dbReference type="RefSeq" id="WP_010111286.1">
    <property type="nucleotide sequence ID" value="NZ_CADEQG010000019.1"/>
</dbReference>
<dbReference type="PANTHER" id="PTHR34399:SF3">
    <property type="entry name" value="AVID PROTEIN-RELATED"/>
    <property type="match status" value="1"/>
</dbReference>
<dbReference type="Gene3D" id="2.40.128.30">
    <property type="entry name" value="Avidin-like"/>
    <property type="match status" value="1"/>
</dbReference>
<keyword evidence="5" id="KW-1015">Disulfide bond</keyword>
<dbReference type="InterPro" id="IPR036896">
    <property type="entry name" value="Avidin-like_sf"/>
</dbReference>
<evidence type="ECO:0000256" key="6">
    <source>
        <dbReference type="ARBA" id="ARBA00023180"/>
    </source>
</evidence>
<comment type="subcellular location">
    <subcellularLocation>
        <location evidence="1">Secreted</location>
    </subcellularLocation>
</comment>
<keyword evidence="3" id="KW-0964">Secreted</keyword>
<dbReference type="GO" id="GO:0005576">
    <property type="term" value="C:extracellular region"/>
    <property type="evidence" value="ECO:0007669"/>
    <property type="project" value="UniProtKB-SubCell"/>
</dbReference>
<dbReference type="PROSITE" id="PS51326">
    <property type="entry name" value="AVIDIN_2"/>
    <property type="match status" value="1"/>
</dbReference>
<reference evidence="9 10" key="1">
    <citation type="submission" date="2014-06" db="EMBL/GenBank/DDBJ databases">
        <authorList>
            <person name="Bishop-Lilly K.A."/>
            <person name="Broomall S.M."/>
            <person name="Chain P.S."/>
            <person name="Chertkov O."/>
            <person name="Coyne S.R."/>
            <person name="Daligault H.E."/>
            <person name="Davenport K.W."/>
            <person name="Erkkila T."/>
            <person name="Frey K.G."/>
            <person name="Gibbons H.S."/>
            <person name="Gu W."/>
            <person name="Jaissle J."/>
            <person name="Johnson S.L."/>
            <person name="Koroleva G.I."/>
            <person name="Ladner J.T."/>
            <person name="Lo C.-C."/>
            <person name="Minogue T.D."/>
            <person name="Munk C."/>
            <person name="Palacios G.F."/>
            <person name="Redden C.L."/>
            <person name="Rosenzweig C.N."/>
            <person name="Scholz M.B."/>
            <person name="Teshima H."/>
            <person name="Xu Y."/>
        </authorList>
    </citation>
    <scope>NUCLEOTIDE SEQUENCE [LARGE SCALE GENOMIC DNA]</scope>
    <source>
        <strain evidence="9 10">EO147</strain>
    </source>
</reference>
<keyword evidence="7" id="KW-0092">Biotin</keyword>
<dbReference type="KEGG" id="bok:DM82_5872"/>
<evidence type="ECO:0000256" key="3">
    <source>
        <dbReference type="ARBA" id="ARBA00022525"/>
    </source>
</evidence>
<dbReference type="Proteomes" id="UP000029424">
    <property type="component" value="Chromosome 2"/>
</dbReference>
<keyword evidence="6" id="KW-0325">Glycoprotein</keyword>
<accession>A0AAI8FQF5</accession>
<dbReference type="InterPro" id="IPR005469">
    <property type="entry name" value="Avidin"/>
</dbReference>
<dbReference type="PANTHER" id="PTHR34399">
    <property type="entry name" value="AVIDIN-RELATED"/>
    <property type="match status" value="1"/>
</dbReference>
<organism evidence="9 10">
    <name type="scientific">Burkholderia oklahomensis</name>
    <dbReference type="NCBI Taxonomy" id="342113"/>
    <lineage>
        <taxon>Bacteria</taxon>
        <taxon>Pseudomonadati</taxon>
        <taxon>Pseudomonadota</taxon>
        <taxon>Betaproteobacteria</taxon>
        <taxon>Burkholderiales</taxon>
        <taxon>Burkholderiaceae</taxon>
        <taxon>Burkholderia</taxon>
        <taxon>pseudomallei group</taxon>
    </lineage>
</organism>
<evidence type="ECO:0000313" key="10">
    <source>
        <dbReference type="Proteomes" id="UP000029424"/>
    </source>
</evidence>
<gene>
    <name evidence="9" type="ORF">DM82_5872</name>
</gene>
<evidence type="ECO:0000313" key="9">
    <source>
        <dbReference type="EMBL" id="AIO69631.1"/>
    </source>
</evidence>
<dbReference type="PRINTS" id="PR00709">
    <property type="entry name" value="AVIDIN"/>
</dbReference>
<evidence type="ECO:0000256" key="1">
    <source>
        <dbReference type="ARBA" id="ARBA00004613"/>
    </source>
</evidence>
<feature type="chain" id="PRO_5042504562" evidence="8">
    <location>
        <begin position="23"/>
        <end position="152"/>
    </location>
</feature>
<proteinExistence type="inferred from homology"/>
<name>A0AAI8FQF5_9BURK</name>
<evidence type="ECO:0000256" key="8">
    <source>
        <dbReference type="SAM" id="SignalP"/>
    </source>
</evidence>
<evidence type="ECO:0000256" key="2">
    <source>
        <dbReference type="ARBA" id="ARBA00006297"/>
    </source>
</evidence>
<evidence type="ECO:0000256" key="7">
    <source>
        <dbReference type="ARBA" id="ARBA00023267"/>
    </source>
</evidence>
<dbReference type="SUPFAM" id="SSF50876">
    <property type="entry name" value="Avidin/streptavidin"/>
    <property type="match status" value="1"/>
</dbReference>
<dbReference type="InterPro" id="IPR051764">
    <property type="entry name" value="Avidin/Streptavidin-rel"/>
</dbReference>
<protein>
    <submittedName>
        <fullName evidence="9">Avidin family protein</fullName>
    </submittedName>
</protein>
<evidence type="ECO:0000256" key="4">
    <source>
        <dbReference type="ARBA" id="ARBA00022729"/>
    </source>
</evidence>
<feature type="signal peptide" evidence="8">
    <location>
        <begin position="1"/>
        <end position="22"/>
    </location>
</feature>
<dbReference type="GO" id="GO:0009374">
    <property type="term" value="F:biotin binding"/>
    <property type="evidence" value="ECO:0007669"/>
    <property type="project" value="InterPro"/>
</dbReference>
<dbReference type="Pfam" id="PF01382">
    <property type="entry name" value="Avidin"/>
    <property type="match status" value="1"/>
</dbReference>